<sequence length="105" mass="11635">MRWCNTSGGGGIALKGDEVPKEREKDIWKGCVCGGVAGDGGVVRDDTTEKIGRWRRGLLRRMVGDWLEAATPEWSSSSERLLSSEKMMMGSWRSGETDLNMDLKI</sequence>
<dbReference type="Proteomes" id="UP001642360">
    <property type="component" value="Unassembled WGS sequence"/>
</dbReference>
<protein>
    <submittedName>
        <fullName evidence="1">Uncharacterized protein</fullName>
    </submittedName>
</protein>
<evidence type="ECO:0000313" key="2">
    <source>
        <dbReference type="Proteomes" id="UP001642360"/>
    </source>
</evidence>
<accession>A0ABC8UPZ4</accession>
<keyword evidence="2" id="KW-1185">Reference proteome</keyword>
<comment type="caution">
    <text evidence="1">The sequence shown here is derived from an EMBL/GenBank/DDBJ whole genome shotgun (WGS) entry which is preliminary data.</text>
</comment>
<dbReference type="AlphaFoldDB" id="A0ABC8UPZ4"/>
<reference evidence="1 2" key="1">
    <citation type="submission" date="2024-02" db="EMBL/GenBank/DDBJ databases">
        <authorList>
            <person name="Vignale AGUSTIN F."/>
            <person name="Sosa J E."/>
            <person name="Modenutti C."/>
        </authorList>
    </citation>
    <scope>NUCLEOTIDE SEQUENCE [LARGE SCALE GENOMIC DNA]</scope>
</reference>
<name>A0ABC8UPZ4_9AQUA</name>
<dbReference type="EMBL" id="CAUOFW020008480">
    <property type="protein sequence ID" value="CAK9182902.1"/>
    <property type="molecule type" value="Genomic_DNA"/>
</dbReference>
<gene>
    <name evidence="1" type="ORF">ILEXP_LOCUS53124</name>
</gene>
<proteinExistence type="predicted"/>
<evidence type="ECO:0000313" key="1">
    <source>
        <dbReference type="EMBL" id="CAK9182902.1"/>
    </source>
</evidence>
<organism evidence="1 2">
    <name type="scientific">Ilex paraguariensis</name>
    <name type="common">yerba mate</name>
    <dbReference type="NCBI Taxonomy" id="185542"/>
    <lineage>
        <taxon>Eukaryota</taxon>
        <taxon>Viridiplantae</taxon>
        <taxon>Streptophyta</taxon>
        <taxon>Embryophyta</taxon>
        <taxon>Tracheophyta</taxon>
        <taxon>Spermatophyta</taxon>
        <taxon>Magnoliopsida</taxon>
        <taxon>eudicotyledons</taxon>
        <taxon>Gunneridae</taxon>
        <taxon>Pentapetalae</taxon>
        <taxon>asterids</taxon>
        <taxon>campanulids</taxon>
        <taxon>Aquifoliales</taxon>
        <taxon>Aquifoliaceae</taxon>
        <taxon>Ilex</taxon>
    </lineage>
</organism>